<comment type="similarity">
    <text evidence="1">Belongs to the Mo25 family.</text>
</comment>
<dbReference type="SUPFAM" id="SSF48371">
    <property type="entry name" value="ARM repeat"/>
    <property type="match status" value="1"/>
</dbReference>
<dbReference type="AlphaFoldDB" id="A0A8J9WZB0"/>
<dbReference type="InterPro" id="IPR011989">
    <property type="entry name" value="ARM-like"/>
</dbReference>
<accession>A0A8J9WZB0</accession>
<evidence type="ECO:0000313" key="2">
    <source>
        <dbReference type="EMBL" id="CAG9277997.1"/>
    </source>
</evidence>
<dbReference type="InterPro" id="IPR013878">
    <property type="entry name" value="Mo25"/>
</dbReference>
<sequence>MLVMKLLRDNSPHITWDAFHVFKVFVANPNKPQEVIKILRDNQVKLCRYLTTLHQDKEENDTQFRDEKALIITTIEAL</sequence>
<dbReference type="Proteomes" id="UP000836788">
    <property type="component" value="Chromosome 1"/>
</dbReference>
<evidence type="ECO:0000256" key="1">
    <source>
        <dbReference type="ARBA" id="ARBA00011012"/>
    </source>
</evidence>
<proteinExistence type="inferred from homology"/>
<dbReference type="PANTHER" id="PTHR10182">
    <property type="entry name" value="CALCIUM-BINDING PROTEIN 39-RELATED"/>
    <property type="match status" value="1"/>
</dbReference>
<reference evidence="2" key="1">
    <citation type="submission" date="2022-02" db="EMBL/GenBank/DDBJ databases">
        <authorList>
            <person name="Giguere J D."/>
        </authorList>
    </citation>
    <scope>NUCLEOTIDE SEQUENCE</scope>
    <source>
        <strain evidence="2">CCAP 1055/1</strain>
    </source>
</reference>
<dbReference type="InterPro" id="IPR016024">
    <property type="entry name" value="ARM-type_fold"/>
</dbReference>
<organism evidence="2">
    <name type="scientific">Phaeodactylum tricornutum</name>
    <name type="common">Diatom</name>
    <dbReference type="NCBI Taxonomy" id="2850"/>
    <lineage>
        <taxon>Eukaryota</taxon>
        <taxon>Sar</taxon>
        <taxon>Stramenopiles</taxon>
        <taxon>Ochrophyta</taxon>
        <taxon>Bacillariophyta</taxon>
        <taxon>Bacillariophyceae</taxon>
        <taxon>Bacillariophycidae</taxon>
        <taxon>Naviculales</taxon>
        <taxon>Phaeodactylaceae</taxon>
        <taxon>Phaeodactylum</taxon>
    </lineage>
</organism>
<name>A0A8J9WZB0_PHATR</name>
<dbReference type="GO" id="GO:0043539">
    <property type="term" value="F:protein serine/threonine kinase activator activity"/>
    <property type="evidence" value="ECO:0007669"/>
    <property type="project" value="TreeGrafter"/>
</dbReference>
<dbReference type="EMBL" id="OU594942">
    <property type="protein sequence ID" value="CAG9277997.1"/>
    <property type="molecule type" value="Genomic_DNA"/>
</dbReference>
<dbReference type="PANTHER" id="PTHR10182:SF3">
    <property type="entry name" value="PROTEIN MO25"/>
    <property type="match status" value="1"/>
</dbReference>
<dbReference type="GO" id="GO:0035556">
    <property type="term" value="P:intracellular signal transduction"/>
    <property type="evidence" value="ECO:0007669"/>
    <property type="project" value="TreeGrafter"/>
</dbReference>
<dbReference type="Pfam" id="PF08569">
    <property type="entry name" value="Mo25"/>
    <property type="match status" value="1"/>
</dbReference>
<protein>
    <submittedName>
        <fullName evidence="2">Uncharacterized protein</fullName>
    </submittedName>
</protein>
<gene>
    <name evidence="2" type="ORF">PTTT1_LOCUS5524</name>
</gene>
<dbReference type="Gene3D" id="1.25.10.10">
    <property type="entry name" value="Leucine-rich Repeat Variant"/>
    <property type="match status" value="1"/>
</dbReference>